<organism evidence="2">
    <name type="scientific">Populus alba</name>
    <name type="common">White poplar</name>
    <dbReference type="NCBI Taxonomy" id="43335"/>
    <lineage>
        <taxon>Eukaryota</taxon>
        <taxon>Viridiplantae</taxon>
        <taxon>Streptophyta</taxon>
        <taxon>Embryophyta</taxon>
        <taxon>Tracheophyta</taxon>
        <taxon>Spermatophyta</taxon>
        <taxon>Magnoliopsida</taxon>
        <taxon>eudicotyledons</taxon>
        <taxon>Gunneridae</taxon>
        <taxon>Pentapetalae</taxon>
        <taxon>rosids</taxon>
        <taxon>fabids</taxon>
        <taxon>Malpighiales</taxon>
        <taxon>Salicaceae</taxon>
        <taxon>Saliceae</taxon>
        <taxon>Populus</taxon>
    </lineage>
</organism>
<name>A0A4V6A9Z7_POPAL</name>
<protein>
    <submittedName>
        <fullName evidence="2">Uncharacterized protein</fullName>
    </submittedName>
</protein>
<feature type="compositionally biased region" description="Polar residues" evidence="1">
    <location>
        <begin position="156"/>
        <end position="171"/>
    </location>
</feature>
<dbReference type="EMBL" id="RCHU01000285">
    <property type="protein sequence ID" value="TKS09116.1"/>
    <property type="molecule type" value="Genomic_DNA"/>
</dbReference>
<comment type="caution">
    <text evidence="2">The sequence shown here is derived from an EMBL/GenBank/DDBJ whole genome shotgun (WGS) entry which is preliminary data.</text>
</comment>
<gene>
    <name evidence="2" type="ORF">D5086_0000096690</name>
</gene>
<evidence type="ECO:0000256" key="1">
    <source>
        <dbReference type="SAM" id="MobiDB-lite"/>
    </source>
</evidence>
<accession>A0A4V6A9Z7</accession>
<feature type="region of interest" description="Disordered" evidence="1">
    <location>
        <begin position="112"/>
        <end position="141"/>
    </location>
</feature>
<feature type="region of interest" description="Disordered" evidence="1">
    <location>
        <begin position="201"/>
        <end position="221"/>
    </location>
</feature>
<feature type="region of interest" description="Disordered" evidence="1">
    <location>
        <begin position="154"/>
        <end position="189"/>
    </location>
</feature>
<evidence type="ECO:0000313" key="2">
    <source>
        <dbReference type="EMBL" id="TKS09116.1"/>
    </source>
</evidence>
<proteinExistence type="predicted"/>
<feature type="compositionally biased region" description="Basic and acidic residues" evidence="1">
    <location>
        <begin position="174"/>
        <end position="189"/>
    </location>
</feature>
<dbReference type="AlphaFoldDB" id="A0A4V6A9Z7"/>
<reference evidence="2" key="1">
    <citation type="submission" date="2018-10" db="EMBL/GenBank/DDBJ databases">
        <title>Population genomic analysis revealed the cold adaptation of white poplar.</title>
        <authorList>
            <person name="Liu Y.-J."/>
        </authorList>
    </citation>
    <scope>NUCLEOTIDE SEQUENCE [LARGE SCALE GENOMIC DNA]</scope>
    <source>
        <strain evidence="2">PAL-ZL1</strain>
    </source>
</reference>
<sequence>MNKRVYSLCPIDDDEDVDKGENEEVELDTEMVTFHISINSFEGIDGFHTLRVISKGYNGCPQWREYSVQLFRIINVLQVMTTTLTPQNQIAGDSTLDNLLECCKDVLRGQQGSAGLKNGPGRGKKLRSNSVDARRRRSAFRYKKRRSNVNEVGGMINTQKPKGRNRTNNGGTLDEGHDKKDQPTGYEKAKFEVKDRCAVKPRKKGAERLFRKREKLQYSSH</sequence>